<comment type="function">
    <text evidence="2 13">Catalyzes the gamma-elimination of phosphate from L-phosphohomoserine and the beta-addition of water to produce L-threonine.</text>
</comment>
<dbReference type="GO" id="GO:0030170">
    <property type="term" value="F:pyridoxal phosphate binding"/>
    <property type="evidence" value="ECO:0007669"/>
    <property type="project" value="InterPro"/>
</dbReference>
<dbReference type="NCBIfam" id="TIGR00260">
    <property type="entry name" value="thrC"/>
    <property type="match status" value="1"/>
</dbReference>
<dbReference type="PROSITE" id="PS00165">
    <property type="entry name" value="DEHYDRATASE_SER_THR"/>
    <property type="match status" value="1"/>
</dbReference>
<evidence type="ECO:0000256" key="3">
    <source>
        <dbReference type="ARBA" id="ARBA00004979"/>
    </source>
</evidence>
<evidence type="ECO:0000256" key="11">
    <source>
        <dbReference type="ARBA" id="ARBA00049144"/>
    </source>
</evidence>
<accession>A0A965GDG1</accession>
<feature type="binding site" evidence="14">
    <location>
        <position position="323"/>
    </location>
    <ligand>
        <name>pyridoxal 5'-phosphate</name>
        <dbReference type="ChEBI" id="CHEBI:597326"/>
    </ligand>
</feature>
<dbReference type="FunFam" id="3.40.50.1100:FF:000014">
    <property type="entry name" value="Threonine synthase"/>
    <property type="match status" value="1"/>
</dbReference>
<evidence type="ECO:0000313" key="17">
    <source>
        <dbReference type="EMBL" id="NBR93904.1"/>
    </source>
</evidence>
<dbReference type="GO" id="GO:0009088">
    <property type="term" value="P:threonine biosynthetic process"/>
    <property type="evidence" value="ECO:0007669"/>
    <property type="project" value="UniProtKB-UniRule"/>
</dbReference>
<feature type="binding site" evidence="14">
    <location>
        <position position="93"/>
    </location>
    <ligand>
        <name>pyridoxal 5'-phosphate</name>
        <dbReference type="ChEBI" id="CHEBI:597326"/>
    </ligand>
</feature>
<evidence type="ECO:0000256" key="6">
    <source>
        <dbReference type="ARBA" id="ARBA00018679"/>
    </source>
</evidence>
<comment type="pathway">
    <text evidence="3 13">Amino-acid biosynthesis; L-threonine biosynthesis; L-threonine from L-aspartate: step 5/5.</text>
</comment>
<keyword evidence="9 13" id="KW-0663">Pyridoxal phosphate</keyword>
<dbReference type="Gene3D" id="3.40.50.1100">
    <property type="match status" value="2"/>
</dbReference>
<dbReference type="GO" id="GO:0009097">
    <property type="term" value="P:isoleucine biosynthetic process"/>
    <property type="evidence" value="ECO:0007669"/>
    <property type="project" value="TreeGrafter"/>
</dbReference>
<organism evidence="17 18">
    <name type="scientific">Candidatus Fonsibacter lacus</name>
    <dbReference type="NCBI Taxonomy" id="2576439"/>
    <lineage>
        <taxon>Bacteria</taxon>
        <taxon>Pseudomonadati</taxon>
        <taxon>Pseudomonadota</taxon>
        <taxon>Alphaproteobacteria</taxon>
        <taxon>Candidatus Pelagibacterales</taxon>
        <taxon>Candidatus Pelagibacterales incertae sedis</taxon>
        <taxon>Candidatus Fonsibacter</taxon>
    </lineage>
</organism>
<dbReference type="Pfam" id="PF00291">
    <property type="entry name" value="PALP"/>
    <property type="match status" value="1"/>
</dbReference>
<name>A0A965GDG1_9PROT</name>
<comment type="similarity">
    <text evidence="4 13">Belongs to the threonine synthase family.</text>
</comment>
<dbReference type="PANTHER" id="PTHR48078">
    <property type="entry name" value="THREONINE DEHYDRATASE, MITOCHONDRIAL-RELATED"/>
    <property type="match status" value="1"/>
</dbReference>
<evidence type="ECO:0000256" key="10">
    <source>
        <dbReference type="ARBA" id="ARBA00023239"/>
    </source>
</evidence>
<keyword evidence="10 13" id="KW-0456">Lyase</keyword>
<feature type="domain" description="Tryptophan synthase beta chain-like PALP" evidence="16">
    <location>
        <begin position="30"/>
        <end position="324"/>
    </location>
</feature>
<keyword evidence="8 13" id="KW-0791">Threonine biosynthesis</keyword>
<sequence>MFGKKQARPWRGVINEYRHRLPVSSKTPIVTLNEGGTPLVYACVLSEMLNGEVWIKVEGSNPTGSFKDRGMTMAMSKAAEDGAKVVVCASTGNTSASAAAYATKAGMIPAVLVPQGKIAMGKLAQAVIHGAKLLQVDGNFDDCLTLARQLADNYPVALVNSVNPFRIQGQKTASFEIIDALGFAPDIHALPVGNAGNITAYWMGYQEYHRDRIAKSLPQMWGYQAEGAAPIVRGAVVEKPETIATAIRIGNPASWKEAEAARDQSGGRIESVTDQEILSAYRLIAGSEGIFCEPSSAAGLAGLLKAKAAGRLPKGQKIVITVTGNGLKDVQWALEGSADPIVIPVSLDEAAKVLELS</sequence>
<evidence type="ECO:0000256" key="13">
    <source>
        <dbReference type="PIRNR" id="PIRNR038945"/>
    </source>
</evidence>
<evidence type="ECO:0000256" key="7">
    <source>
        <dbReference type="ARBA" id="ARBA00022605"/>
    </source>
</evidence>
<reference evidence="17" key="1">
    <citation type="submission" date="2018-10" db="EMBL/GenBank/DDBJ databases">
        <title>Iterative Subtractive Binning of Freshwater Chronoseries Metagenomes Recovers Nearly Complete Genomes from over Four Hundred Novel Species.</title>
        <authorList>
            <person name="Rodriguez-R L.M."/>
            <person name="Tsementzi D."/>
            <person name="Luo C."/>
            <person name="Konstantinidis K.T."/>
        </authorList>
    </citation>
    <scope>NUCLEOTIDE SEQUENCE</scope>
    <source>
        <strain evidence="17">WB5_2A_028</strain>
    </source>
</reference>
<dbReference type="GO" id="GO:0004795">
    <property type="term" value="F:threonine synthase activity"/>
    <property type="evidence" value="ECO:0007669"/>
    <property type="project" value="UniProtKB-UniRule"/>
</dbReference>
<dbReference type="InterPro" id="IPR036052">
    <property type="entry name" value="TrpB-like_PALP_sf"/>
</dbReference>
<dbReference type="GO" id="GO:0003941">
    <property type="term" value="F:L-serine ammonia-lyase activity"/>
    <property type="evidence" value="ECO:0007669"/>
    <property type="project" value="TreeGrafter"/>
</dbReference>
<dbReference type="InterPro" id="IPR000634">
    <property type="entry name" value="Ser/Thr_deHydtase_PyrdxlP-BS"/>
</dbReference>
<dbReference type="Proteomes" id="UP000740727">
    <property type="component" value="Unassembled WGS sequence"/>
</dbReference>
<evidence type="ECO:0000259" key="16">
    <source>
        <dbReference type="Pfam" id="PF00291"/>
    </source>
</evidence>
<comment type="cofactor">
    <cofactor evidence="1 13 14">
        <name>pyridoxal 5'-phosphate</name>
        <dbReference type="ChEBI" id="CHEBI:597326"/>
    </cofactor>
</comment>
<dbReference type="GO" id="GO:0006567">
    <property type="term" value="P:L-threonine catabolic process"/>
    <property type="evidence" value="ECO:0007669"/>
    <property type="project" value="TreeGrafter"/>
</dbReference>
<dbReference type="InterPro" id="IPR004450">
    <property type="entry name" value="Thr_synthase-like"/>
</dbReference>
<dbReference type="EC" id="4.2.3.1" evidence="5 12"/>
<dbReference type="InterPro" id="IPR050147">
    <property type="entry name" value="Ser/Thr_Dehydratase"/>
</dbReference>
<dbReference type="CDD" id="cd01563">
    <property type="entry name" value="Thr-synth_1"/>
    <property type="match status" value="1"/>
</dbReference>
<comment type="catalytic activity">
    <reaction evidence="11 13">
        <text>O-phospho-L-homoserine + H2O = L-threonine + phosphate</text>
        <dbReference type="Rhea" id="RHEA:10840"/>
        <dbReference type="ChEBI" id="CHEBI:15377"/>
        <dbReference type="ChEBI" id="CHEBI:43474"/>
        <dbReference type="ChEBI" id="CHEBI:57590"/>
        <dbReference type="ChEBI" id="CHEBI:57926"/>
        <dbReference type="EC" id="4.2.3.1"/>
    </reaction>
</comment>
<evidence type="ECO:0000256" key="15">
    <source>
        <dbReference type="PIRSR" id="PIRSR038945-2"/>
    </source>
</evidence>
<evidence type="ECO:0000256" key="1">
    <source>
        <dbReference type="ARBA" id="ARBA00001933"/>
    </source>
</evidence>
<dbReference type="PANTHER" id="PTHR48078:SF6">
    <property type="entry name" value="L-THREONINE DEHYDRATASE CATABOLIC TDCB"/>
    <property type="match status" value="1"/>
</dbReference>
<gene>
    <name evidence="17" type="ORF">EBT44_03575</name>
</gene>
<dbReference type="FunFam" id="3.40.50.1100:FF:000013">
    <property type="entry name" value="Threonine synthase"/>
    <property type="match status" value="1"/>
</dbReference>
<dbReference type="GO" id="GO:0004794">
    <property type="term" value="F:threonine deaminase activity"/>
    <property type="evidence" value="ECO:0007669"/>
    <property type="project" value="TreeGrafter"/>
</dbReference>
<dbReference type="SUPFAM" id="SSF53686">
    <property type="entry name" value="Tryptophan synthase beta subunit-like PLP-dependent enzymes"/>
    <property type="match status" value="1"/>
</dbReference>
<dbReference type="AlphaFoldDB" id="A0A965GDG1"/>
<evidence type="ECO:0000313" key="18">
    <source>
        <dbReference type="Proteomes" id="UP000740727"/>
    </source>
</evidence>
<evidence type="ECO:0000256" key="8">
    <source>
        <dbReference type="ARBA" id="ARBA00022697"/>
    </source>
</evidence>
<dbReference type="GO" id="GO:0006565">
    <property type="term" value="P:L-serine catabolic process"/>
    <property type="evidence" value="ECO:0007669"/>
    <property type="project" value="TreeGrafter"/>
</dbReference>
<evidence type="ECO:0000256" key="9">
    <source>
        <dbReference type="ARBA" id="ARBA00022898"/>
    </source>
</evidence>
<dbReference type="InterPro" id="IPR001926">
    <property type="entry name" value="TrpB-like_PALP"/>
</dbReference>
<feature type="binding site" evidence="14">
    <location>
        <begin position="193"/>
        <end position="197"/>
    </location>
    <ligand>
        <name>pyridoxal 5'-phosphate</name>
        <dbReference type="ChEBI" id="CHEBI:597326"/>
    </ligand>
</feature>
<dbReference type="PIRSF" id="PIRSF038945">
    <property type="entry name" value="Thr_synthase"/>
    <property type="match status" value="1"/>
</dbReference>
<evidence type="ECO:0000256" key="12">
    <source>
        <dbReference type="NCBIfam" id="TIGR00260"/>
    </source>
</evidence>
<evidence type="ECO:0000256" key="14">
    <source>
        <dbReference type="PIRSR" id="PIRSR038945-1"/>
    </source>
</evidence>
<comment type="caution">
    <text evidence="17">The sequence shown here is derived from an EMBL/GenBank/DDBJ whole genome shotgun (WGS) entry which is preliminary data.</text>
</comment>
<keyword evidence="7 13" id="KW-0028">Amino-acid biosynthesis</keyword>
<proteinExistence type="inferred from homology"/>
<dbReference type="InterPro" id="IPR026260">
    <property type="entry name" value="Thr_Synthase_bac/arc"/>
</dbReference>
<evidence type="ECO:0000256" key="5">
    <source>
        <dbReference type="ARBA" id="ARBA00013028"/>
    </source>
</evidence>
<dbReference type="EMBL" id="RFXN01000034">
    <property type="protein sequence ID" value="NBR93904.1"/>
    <property type="molecule type" value="Genomic_DNA"/>
</dbReference>
<protein>
    <recommendedName>
        <fullName evidence="6 12">Threonine synthase</fullName>
        <ecNumber evidence="5 12">4.2.3.1</ecNumber>
    </recommendedName>
</protein>
<evidence type="ECO:0000256" key="2">
    <source>
        <dbReference type="ARBA" id="ARBA00003648"/>
    </source>
</evidence>
<feature type="modified residue" description="N6-(pyridoxal phosphate)lysine" evidence="15">
    <location>
        <position position="67"/>
    </location>
</feature>
<evidence type="ECO:0000256" key="4">
    <source>
        <dbReference type="ARBA" id="ARBA00005517"/>
    </source>
</evidence>